<organism evidence="1 2">
    <name type="scientific">Rhizophagus irregularis</name>
    <dbReference type="NCBI Taxonomy" id="588596"/>
    <lineage>
        <taxon>Eukaryota</taxon>
        <taxon>Fungi</taxon>
        <taxon>Fungi incertae sedis</taxon>
        <taxon>Mucoromycota</taxon>
        <taxon>Glomeromycotina</taxon>
        <taxon>Glomeromycetes</taxon>
        <taxon>Glomerales</taxon>
        <taxon>Glomeraceae</taxon>
        <taxon>Rhizophagus</taxon>
    </lineage>
</organism>
<dbReference type="AlphaFoldDB" id="A0A2N1MQH3"/>
<name>A0A2N1MQH3_9GLOM</name>
<reference evidence="1 2" key="1">
    <citation type="submission" date="2016-04" db="EMBL/GenBank/DDBJ databases">
        <title>Genome analyses suggest a sexual origin of heterokaryosis in a supposedly ancient asexual fungus.</title>
        <authorList>
            <person name="Ropars J."/>
            <person name="Sedzielewska K."/>
            <person name="Noel J."/>
            <person name="Charron P."/>
            <person name="Farinelli L."/>
            <person name="Marton T."/>
            <person name="Kruger M."/>
            <person name="Pelin A."/>
            <person name="Brachmann A."/>
            <person name="Corradi N."/>
        </authorList>
    </citation>
    <scope>NUCLEOTIDE SEQUENCE [LARGE SCALE GENOMIC DNA]</scope>
    <source>
        <strain evidence="1 2">C2</strain>
    </source>
</reference>
<accession>A0A2N1MQH3</accession>
<protein>
    <submittedName>
        <fullName evidence="1">Uncharacterized protein</fullName>
    </submittedName>
</protein>
<reference evidence="1 2" key="2">
    <citation type="submission" date="2017-10" db="EMBL/GenBank/DDBJ databases">
        <title>Extensive intraspecific genome diversity in a model arbuscular mycorrhizal fungus.</title>
        <authorList>
            <person name="Chen E.C.H."/>
            <person name="Morin E."/>
            <person name="Baudet D."/>
            <person name="Noel J."/>
            <person name="Ndikumana S."/>
            <person name="Charron P."/>
            <person name="St-Onge C."/>
            <person name="Giorgi J."/>
            <person name="Grigoriev I.V."/>
            <person name="Roux C."/>
            <person name="Martin F.M."/>
            <person name="Corradi N."/>
        </authorList>
    </citation>
    <scope>NUCLEOTIDE SEQUENCE [LARGE SCALE GENOMIC DNA]</scope>
    <source>
        <strain evidence="1 2">C2</strain>
    </source>
</reference>
<evidence type="ECO:0000313" key="2">
    <source>
        <dbReference type="Proteomes" id="UP000233469"/>
    </source>
</evidence>
<gene>
    <name evidence="1" type="ORF">RhiirC2_123150</name>
</gene>
<comment type="caution">
    <text evidence="1">The sequence shown here is derived from an EMBL/GenBank/DDBJ whole genome shotgun (WGS) entry which is preliminary data.</text>
</comment>
<proteinExistence type="predicted"/>
<evidence type="ECO:0000313" key="1">
    <source>
        <dbReference type="EMBL" id="PKK63883.1"/>
    </source>
</evidence>
<sequence>MSNIYWLSCEINYISSYFTVGFNDTLLVVLLICVNNSISQPFLSNLCLVMS</sequence>
<dbReference type="Proteomes" id="UP000233469">
    <property type="component" value="Unassembled WGS sequence"/>
</dbReference>
<dbReference type="EMBL" id="LLXL01001551">
    <property type="protein sequence ID" value="PKK63883.1"/>
    <property type="molecule type" value="Genomic_DNA"/>
</dbReference>